<keyword evidence="5 9" id="KW-0408">Iron</keyword>
<dbReference type="eggNOG" id="KOG1321">
    <property type="taxonomic scope" value="Eukaryota"/>
</dbReference>
<dbReference type="GO" id="GO:0046872">
    <property type="term" value="F:metal ion binding"/>
    <property type="evidence" value="ECO:0007669"/>
    <property type="project" value="UniProtKB-KW"/>
</dbReference>
<dbReference type="OrthoDB" id="1323at2759"/>
<dbReference type="Gene3D" id="3.40.50.1400">
    <property type="match status" value="2"/>
</dbReference>
<evidence type="ECO:0000256" key="2">
    <source>
        <dbReference type="ARBA" id="ARBA00007718"/>
    </source>
</evidence>
<dbReference type="CDD" id="cd00419">
    <property type="entry name" value="Ferrochelatase_C"/>
    <property type="match status" value="1"/>
</dbReference>
<evidence type="ECO:0000256" key="3">
    <source>
        <dbReference type="ARBA" id="ARBA00022490"/>
    </source>
</evidence>
<dbReference type="InParanoid" id="F2UCJ9"/>
<evidence type="ECO:0000256" key="8">
    <source>
        <dbReference type="ARBA" id="ARBA00023244"/>
    </source>
</evidence>
<evidence type="ECO:0000256" key="4">
    <source>
        <dbReference type="ARBA" id="ARBA00022723"/>
    </source>
</evidence>
<dbReference type="GO" id="GO:0004325">
    <property type="term" value="F:ferrochelatase activity"/>
    <property type="evidence" value="ECO:0007669"/>
    <property type="project" value="UniProtKB-UniRule"/>
</dbReference>
<keyword evidence="11" id="KW-1185">Reference proteome</keyword>
<accession>F2UCJ9</accession>
<dbReference type="CDD" id="cd03411">
    <property type="entry name" value="Ferrochelatase_N"/>
    <property type="match status" value="1"/>
</dbReference>
<comment type="subcellular location">
    <subcellularLocation>
        <location evidence="9">Mitochondrion inner membrane</location>
    </subcellularLocation>
</comment>
<keyword evidence="9" id="KW-0496">Mitochondrion</keyword>
<dbReference type="EC" id="4.98.1.1" evidence="9"/>
<keyword evidence="7 9" id="KW-0456">Lyase</keyword>
<dbReference type="FunCoup" id="F2UCJ9">
    <property type="interactions" value="956"/>
</dbReference>
<dbReference type="KEGG" id="sre:PTSG_06315"/>
<dbReference type="InterPro" id="IPR033644">
    <property type="entry name" value="Ferrochelatase_C"/>
</dbReference>
<comment type="catalytic activity">
    <reaction evidence="9">
        <text>heme b + 2 H(+) = protoporphyrin IX + Fe(2+)</text>
        <dbReference type="Rhea" id="RHEA:22584"/>
        <dbReference type="ChEBI" id="CHEBI:15378"/>
        <dbReference type="ChEBI" id="CHEBI:29033"/>
        <dbReference type="ChEBI" id="CHEBI:57306"/>
        <dbReference type="ChEBI" id="CHEBI:60344"/>
        <dbReference type="EC" id="4.98.1.1"/>
    </reaction>
</comment>
<dbReference type="NCBIfam" id="TIGR00109">
    <property type="entry name" value="hemH"/>
    <property type="match status" value="1"/>
</dbReference>
<dbReference type="HAMAP" id="MF_00323">
    <property type="entry name" value="Ferrochelatase"/>
    <property type="match status" value="1"/>
</dbReference>
<gene>
    <name evidence="10" type="ORF">PTSG_06315</name>
</gene>
<keyword evidence="6 9" id="KW-0350">Heme biosynthesis</keyword>
<keyword evidence="4" id="KW-0479">Metal-binding</keyword>
<keyword evidence="8 9" id="KW-0627">Porphyrin biosynthesis</keyword>
<dbReference type="RefSeq" id="XP_004993206.1">
    <property type="nucleotide sequence ID" value="XM_004993149.1"/>
</dbReference>
<comment type="similarity">
    <text evidence="2 9">Belongs to the ferrochelatase family.</text>
</comment>
<name>F2UCJ9_SALR5</name>
<evidence type="ECO:0000256" key="7">
    <source>
        <dbReference type="ARBA" id="ARBA00023239"/>
    </source>
</evidence>
<dbReference type="GO" id="GO:0006783">
    <property type="term" value="P:heme biosynthetic process"/>
    <property type="evidence" value="ECO:0007669"/>
    <property type="project" value="UniProtKB-UniRule"/>
</dbReference>
<dbReference type="UniPathway" id="UPA00252">
    <property type="reaction ID" value="UER00325"/>
</dbReference>
<dbReference type="STRING" id="946362.F2UCJ9"/>
<dbReference type="PROSITE" id="PS00534">
    <property type="entry name" value="FERROCHELATASE"/>
    <property type="match status" value="1"/>
</dbReference>
<sequence length="586" mass="63987">MQEFQHRTEECERAVSFDTARVDGATQLGAAVFWAAVTSGAGYRLLAHDEQGQGLLALLGLQDAAQLGSAVHEAVGFLVWGTSALQRNQVPALSLRFVRVAVKAAAWLALTAMSYCPVGRLVFGRPLRRLAITCAQQGSAAHAGAMARFARAFAAMATSKQGLLALLNAAILPMLQRALRGAGTDTGLLRGVLGTVVTSLRVILTVTSAVATYTQLRPAHLVPSNPWEAEPAHMEYLRKTALATVHEHGDDGIDENTPAGGPIGVLVCNLGTTPTPRATDVAQFLKEFLMDPRVVEVAPWVWSMVLNGFIIPIRKYTSGQLYERLFQNAGTGNTSPLVHHTSRFTQQVQQHLGSNYVVEYGMRYGEPSIGSALAALKRRECERVIVLPKYPQYSGTTTASIYDEVFACARRYRFVPAIRIVPPFYSHPAYIQAIVATASQFLAQHSNIERFVISFHGIPERYHLRGDPYPWHCEATARAIAAGMCWSKDQWMLSYQSVFGKDPWLLPATDATVEELGKQGVKRIAVLCPGFLTDCLETIDENGTENANVFKENGGEELVLVPCLNSSPEWCEAAAAIIQHEARGWE</sequence>
<dbReference type="PANTHER" id="PTHR11108:SF1">
    <property type="entry name" value="FERROCHELATASE, MITOCHONDRIAL"/>
    <property type="match status" value="1"/>
</dbReference>
<dbReference type="AlphaFoldDB" id="F2UCJ9"/>
<dbReference type="SUPFAM" id="SSF53800">
    <property type="entry name" value="Chelatase"/>
    <property type="match status" value="1"/>
</dbReference>
<keyword evidence="9" id="KW-0999">Mitochondrion inner membrane</keyword>
<dbReference type="InterPro" id="IPR001015">
    <property type="entry name" value="Ferrochelatase"/>
</dbReference>
<dbReference type="InterPro" id="IPR019772">
    <property type="entry name" value="Ferrochelatase_AS"/>
</dbReference>
<organism evidence="11">
    <name type="scientific">Salpingoeca rosetta (strain ATCC 50818 / BSB-021)</name>
    <dbReference type="NCBI Taxonomy" id="946362"/>
    <lineage>
        <taxon>Eukaryota</taxon>
        <taxon>Choanoflagellata</taxon>
        <taxon>Craspedida</taxon>
        <taxon>Salpingoecidae</taxon>
        <taxon>Salpingoeca</taxon>
    </lineage>
</organism>
<evidence type="ECO:0000256" key="6">
    <source>
        <dbReference type="ARBA" id="ARBA00023133"/>
    </source>
</evidence>
<dbReference type="EMBL" id="GL832968">
    <property type="protein sequence ID" value="EGD74306.1"/>
    <property type="molecule type" value="Genomic_DNA"/>
</dbReference>
<dbReference type="GeneID" id="16073781"/>
<proteinExistence type="inferred from homology"/>
<dbReference type="InterPro" id="IPR033659">
    <property type="entry name" value="Ferrochelatase_N"/>
</dbReference>
<evidence type="ECO:0000313" key="10">
    <source>
        <dbReference type="EMBL" id="EGD74306.1"/>
    </source>
</evidence>
<protein>
    <recommendedName>
        <fullName evidence="9">Ferrochelatase</fullName>
        <ecNumber evidence="9">4.98.1.1</ecNumber>
    </recommendedName>
</protein>
<reference evidence="10" key="1">
    <citation type="submission" date="2009-08" db="EMBL/GenBank/DDBJ databases">
        <title>Annotation of Salpingoeca rosetta.</title>
        <authorList>
            <consortium name="The Broad Institute Genome Sequencing Platform"/>
            <person name="Russ C."/>
            <person name="Cuomo C."/>
            <person name="Burger G."/>
            <person name="Gray M.W."/>
            <person name="Holland P.W.H."/>
            <person name="King N."/>
            <person name="Lang F.B.F."/>
            <person name="Roger A.J."/>
            <person name="Ruiz-Trillo I."/>
            <person name="Young S.K."/>
            <person name="Zeng Q."/>
            <person name="Gargeya S."/>
            <person name="Alvarado L."/>
            <person name="Berlin A."/>
            <person name="Chapman S.B."/>
            <person name="Chen Z."/>
            <person name="Freedman E."/>
            <person name="Gellesch M."/>
            <person name="Goldberg J."/>
            <person name="Griggs A."/>
            <person name="Gujja S."/>
            <person name="Heilman E."/>
            <person name="Heiman D."/>
            <person name="Howarth C."/>
            <person name="Mehta T."/>
            <person name="Neiman D."/>
            <person name="Pearson M."/>
            <person name="Roberts A."/>
            <person name="Saif S."/>
            <person name="Shea T."/>
            <person name="Shenoy N."/>
            <person name="Sisk P."/>
            <person name="Stolte C."/>
            <person name="Sykes S."/>
            <person name="White J."/>
            <person name="Yandava C."/>
            <person name="Haas B."/>
            <person name="Nusbaum C."/>
            <person name="Birren B."/>
        </authorList>
    </citation>
    <scope>NUCLEOTIDE SEQUENCE [LARGE SCALE GENOMIC DNA]</scope>
    <source>
        <strain evidence="10">ATCC 50818</strain>
    </source>
</reference>
<dbReference type="GO" id="GO:0005743">
    <property type="term" value="C:mitochondrial inner membrane"/>
    <property type="evidence" value="ECO:0007669"/>
    <property type="project" value="UniProtKB-SubCell"/>
</dbReference>
<evidence type="ECO:0000256" key="5">
    <source>
        <dbReference type="ARBA" id="ARBA00023004"/>
    </source>
</evidence>
<evidence type="ECO:0000256" key="9">
    <source>
        <dbReference type="RuleBase" id="RU000607"/>
    </source>
</evidence>
<dbReference type="PANTHER" id="PTHR11108">
    <property type="entry name" value="FERROCHELATASE"/>
    <property type="match status" value="1"/>
</dbReference>
<comment type="function">
    <text evidence="9">Catalyzes the ferrous insertion into protoporphyrin IX.</text>
</comment>
<dbReference type="Proteomes" id="UP000007799">
    <property type="component" value="Unassembled WGS sequence"/>
</dbReference>
<evidence type="ECO:0000313" key="11">
    <source>
        <dbReference type="Proteomes" id="UP000007799"/>
    </source>
</evidence>
<evidence type="ECO:0000256" key="1">
    <source>
        <dbReference type="ARBA" id="ARBA00004943"/>
    </source>
</evidence>
<dbReference type="FunFam" id="3.40.50.1400:FF:000002">
    <property type="entry name" value="Ferrochelatase"/>
    <property type="match status" value="1"/>
</dbReference>
<comment type="pathway">
    <text evidence="1 9">Porphyrin-containing compound metabolism; protoheme biosynthesis; protoheme from protoporphyrin-IX: step 1/1.</text>
</comment>
<dbReference type="Pfam" id="PF00762">
    <property type="entry name" value="Ferrochelatase"/>
    <property type="match status" value="1"/>
</dbReference>
<keyword evidence="9" id="KW-0472">Membrane</keyword>
<keyword evidence="3" id="KW-0963">Cytoplasm</keyword>